<dbReference type="GO" id="GO:0006817">
    <property type="term" value="P:phosphate ion transport"/>
    <property type="evidence" value="ECO:0007669"/>
    <property type="project" value="UniProtKB-KW"/>
</dbReference>
<keyword evidence="6 9" id="KW-0812">Transmembrane</keyword>
<dbReference type="Pfam" id="PF00528">
    <property type="entry name" value="BPD_transp_1"/>
    <property type="match status" value="1"/>
</dbReference>
<evidence type="ECO:0000256" key="5">
    <source>
        <dbReference type="ARBA" id="ARBA00022592"/>
    </source>
</evidence>
<dbReference type="EMBL" id="JACCBW010000001">
    <property type="protein sequence ID" value="NYE35904.1"/>
    <property type="molecule type" value="Genomic_DNA"/>
</dbReference>
<evidence type="ECO:0000256" key="4">
    <source>
        <dbReference type="ARBA" id="ARBA00022475"/>
    </source>
</evidence>
<dbReference type="InterPro" id="IPR035906">
    <property type="entry name" value="MetI-like_sf"/>
</dbReference>
<evidence type="ECO:0000256" key="6">
    <source>
        <dbReference type="ARBA" id="ARBA00022692"/>
    </source>
</evidence>
<dbReference type="PANTHER" id="PTHR30425:SF1">
    <property type="entry name" value="PHOSPHATE TRANSPORT SYSTEM PERMEASE PROTEIN PSTC"/>
    <property type="match status" value="1"/>
</dbReference>
<feature type="transmembrane region" description="Helical" evidence="9">
    <location>
        <begin position="284"/>
        <end position="305"/>
    </location>
</feature>
<reference evidence="12 13" key="2">
    <citation type="submission" date="2020-08" db="EMBL/GenBank/DDBJ databases">
        <title>The Agave Microbiome: Exploring the role of microbial communities in plant adaptations to desert environments.</title>
        <authorList>
            <person name="Partida-Martinez L.P."/>
        </authorList>
    </citation>
    <scope>NUCLEOTIDE SEQUENCE [LARGE SCALE GENOMIC DNA]</scope>
    <source>
        <strain evidence="12 13">AT2.17</strain>
    </source>
</reference>
<evidence type="ECO:0000256" key="9">
    <source>
        <dbReference type="RuleBase" id="RU363032"/>
    </source>
</evidence>
<organism evidence="12 13">
    <name type="scientific">Nocardioides cavernae</name>
    <dbReference type="NCBI Taxonomy" id="1921566"/>
    <lineage>
        <taxon>Bacteria</taxon>
        <taxon>Bacillati</taxon>
        <taxon>Actinomycetota</taxon>
        <taxon>Actinomycetes</taxon>
        <taxon>Propionibacteriales</taxon>
        <taxon>Nocardioidaceae</taxon>
        <taxon>Nocardioides</taxon>
    </lineage>
</organism>
<dbReference type="Gene3D" id="1.10.3720.10">
    <property type="entry name" value="MetI-like"/>
    <property type="match status" value="1"/>
</dbReference>
<feature type="domain" description="ABC transmembrane type-1" evidence="11">
    <location>
        <begin position="77"/>
        <end position="305"/>
    </location>
</feature>
<comment type="subcellular location">
    <subcellularLocation>
        <location evidence="1 9">Cell membrane</location>
        <topology evidence="1 9">Multi-pass membrane protein</topology>
    </subcellularLocation>
</comment>
<keyword evidence="7 9" id="KW-1133">Transmembrane helix</keyword>
<dbReference type="PROSITE" id="PS50928">
    <property type="entry name" value="ABC_TM1"/>
    <property type="match status" value="1"/>
</dbReference>
<feature type="transmembrane region" description="Helical" evidence="9">
    <location>
        <begin position="213"/>
        <end position="235"/>
    </location>
</feature>
<feature type="transmembrane region" description="Helical" evidence="9">
    <location>
        <begin position="114"/>
        <end position="138"/>
    </location>
</feature>
<evidence type="ECO:0000256" key="10">
    <source>
        <dbReference type="RuleBase" id="RU363054"/>
    </source>
</evidence>
<dbReference type="RefSeq" id="WP_179618504.1">
    <property type="nucleotide sequence ID" value="NZ_JACCBW010000001.1"/>
</dbReference>
<dbReference type="NCBIfam" id="TIGR02138">
    <property type="entry name" value="phosphate_pstC"/>
    <property type="match status" value="1"/>
</dbReference>
<evidence type="ECO:0000256" key="2">
    <source>
        <dbReference type="ARBA" id="ARBA00007069"/>
    </source>
</evidence>
<comment type="function">
    <text evidence="10">Part of the binding-protein-dependent transport system for phosphate; probably responsible for the translocation of the substrate across the membrane.</text>
</comment>
<sequence length="316" mass="33198">MTTAIQEPAPQLEERARTTRVGDAVFSRTALGAALLVVALLAGVAIFLFIQGLPALDAHGEQAYGKSSVWTLVGPLLFGTVLSALLAMIIVTPLAIGLALVISHYAPRRLAKPVGYLVDLLAAVPSVVFGLWGIAVLAPRLTPFYEWLNSWFGWIPLFDGPVSGSGRTLLTASVVLALMALPIVTAILREIFAQTPTMHQEAALALGATRWEMIRLAVLPYARSGIVAALLLGLGRALGETMAVAMVLSATGAIISFDVISSANSNTIAASIANNYANAAGLKINVLIFAGLALFVLTFAVNFLGRWVATRGQVKA</sequence>
<dbReference type="InterPro" id="IPR000515">
    <property type="entry name" value="MetI-like"/>
</dbReference>
<keyword evidence="13" id="KW-1185">Reference proteome</keyword>
<feature type="transmembrane region" description="Helical" evidence="9">
    <location>
        <begin position="30"/>
        <end position="56"/>
    </location>
</feature>
<dbReference type="InterPro" id="IPR011864">
    <property type="entry name" value="Phosphate_PstC"/>
</dbReference>
<accession>A0A7Y9H2F2</accession>
<dbReference type="SUPFAM" id="SSF161098">
    <property type="entry name" value="MetI-like"/>
    <property type="match status" value="1"/>
</dbReference>
<keyword evidence="8 9" id="KW-0472">Membrane</keyword>
<dbReference type="GO" id="GO:0005315">
    <property type="term" value="F:phosphate transmembrane transporter activity"/>
    <property type="evidence" value="ECO:0007669"/>
    <property type="project" value="InterPro"/>
</dbReference>
<proteinExistence type="inferred from homology"/>
<feature type="transmembrane region" description="Helical" evidence="9">
    <location>
        <begin position="241"/>
        <end position="263"/>
    </location>
</feature>
<comment type="caution">
    <text evidence="12">The sequence shown here is derived from an EMBL/GenBank/DDBJ whole genome shotgun (WGS) entry which is preliminary data.</text>
</comment>
<evidence type="ECO:0000256" key="1">
    <source>
        <dbReference type="ARBA" id="ARBA00004651"/>
    </source>
</evidence>
<dbReference type="Proteomes" id="UP000549911">
    <property type="component" value="Unassembled WGS sequence"/>
</dbReference>
<evidence type="ECO:0000256" key="8">
    <source>
        <dbReference type="ARBA" id="ARBA00023136"/>
    </source>
</evidence>
<comment type="similarity">
    <text evidence="2 10">Belongs to the binding-protein-dependent transport system permease family. CysTW subfamily.</text>
</comment>
<dbReference type="AlphaFoldDB" id="A0A7Y9H2F2"/>
<feature type="transmembrane region" description="Helical" evidence="9">
    <location>
        <begin position="76"/>
        <end position="102"/>
    </location>
</feature>
<feature type="transmembrane region" description="Helical" evidence="9">
    <location>
        <begin position="169"/>
        <end position="192"/>
    </location>
</feature>
<evidence type="ECO:0000256" key="3">
    <source>
        <dbReference type="ARBA" id="ARBA00022448"/>
    </source>
</evidence>
<keyword evidence="5 10" id="KW-0592">Phosphate transport</keyword>
<keyword evidence="4 10" id="KW-1003">Cell membrane</keyword>
<evidence type="ECO:0000313" key="13">
    <source>
        <dbReference type="Proteomes" id="UP000549911"/>
    </source>
</evidence>
<name>A0A7Y9H2F2_9ACTN</name>
<dbReference type="GO" id="GO:0005886">
    <property type="term" value="C:plasma membrane"/>
    <property type="evidence" value="ECO:0007669"/>
    <property type="project" value="UniProtKB-SubCell"/>
</dbReference>
<protein>
    <recommendedName>
        <fullName evidence="10">Phosphate transport system permease protein</fullName>
    </recommendedName>
</protein>
<evidence type="ECO:0000259" key="11">
    <source>
        <dbReference type="PROSITE" id="PS50928"/>
    </source>
</evidence>
<dbReference type="CDD" id="cd06261">
    <property type="entry name" value="TM_PBP2"/>
    <property type="match status" value="1"/>
</dbReference>
<evidence type="ECO:0000256" key="7">
    <source>
        <dbReference type="ARBA" id="ARBA00022989"/>
    </source>
</evidence>
<reference evidence="12 13" key="1">
    <citation type="submission" date="2020-07" db="EMBL/GenBank/DDBJ databases">
        <authorList>
            <person name="Partida-Martinez L."/>
            <person name="Huntemann M."/>
            <person name="Clum A."/>
            <person name="Wang J."/>
            <person name="Palaniappan K."/>
            <person name="Ritter S."/>
            <person name="Chen I.-M."/>
            <person name="Stamatis D."/>
            <person name="Reddy T."/>
            <person name="O'Malley R."/>
            <person name="Daum C."/>
            <person name="Shapiro N."/>
            <person name="Ivanova N."/>
            <person name="Kyrpides N."/>
            <person name="Woyke T."/>
        </authorList>
    </citation>
    <scope>NUCLEOTIDE SEQUENCE [LARGE SCALE GENOMIC DNA]</scope>
    <source>
        <strain evidence="12 13">AT2.17</strain>
    </source>
</reference>
<evidence type="ECO:0000313" key="12">
    <source>
        <dbReference type="EMBL" id="NYE35904.1"/>
    </source>
</evidence>
<dbReference type="PANTHER" id="PTHR30425">
    <property type="entry name" value="PHOSPHATE TRANSPORT SYSTEM PERMEASE PROTEIN PST"/>
    <property type="match status" value="1"/>
</dbReference>
<dbReference type="InterPro" id="IPR051124">
    <property type="entry name" value="Phosphate_Transport_Permease"/>
</dbReference>
<gene>
    <name evidence="12" type="ORF">F4692_001008</name>
</gene>
<keyword evidence="3 9" id="KW-0813">Transport</keyword>